<dbReference type="SMR" id="V7AF33"/>
<protein>
    <submittedName>
        <fullName evidence="1">Uncharacterized protein</fullName>
    </submittedName>
</protein>
<evidence type="ECO:0000313" key="1">
    <source>
        <dbReference type="EMBL" id="ESW04177.1"/>
    </source>
</evidence>
<evidence type="ECO:0000313" key="2">
    <source>
        <dbReference type="Proteomes" id="UP000000226"/>
    </source>
</evidence>
<keyword evidence="2" id="KW-1185">Reference proteome</keyword>
<reference evidence="2" key="1">
    <citation type="journal article" date="2014" name="Nat. Genet.">
        <title>A reference genome for common bean and genome-wide analysis of dual domestications.</title>
        <authorList>
            <person name="Schmutz J."/>
            <person name="McClean P.E."/>
            <person name="Mamidi S."/>
            <person name="Wu G.A."/>
            <person name="Cannon S.B."/>
            <person name="Grimwood J."/>
            <person name="Jenkins J."/>
            <person name="Shu S."/>
            <person name="Song Q."/>
            <person name="Chavarro C."/>
            <person name="Torres-Torres M."/>
            <person name="Geffroy V."/>
            <person name="Moghaddam S.M."/>
            <person name="Gao D."/>
            <person name="Abernathy B."/>
            <person name="Barry K."/>
            <person name="Blair M."/>
            <person name="Brick M.A."/>
            <person name="Chovatia M."/>
            <person name="Gepts P."/>
            <person name="Goodstein D.M."/>
            <person name="Gonzales M."/>
            <person name="Hellsten U."/>
            <person name="Hyten D.L."/>
            <person name="Jia G."/>
            <person name="Kelly J.D."/>
            <person name="Kudrna D."/>
            <person name="Lee R."/>
            <person name="Richard M.M."/>
            <person name="Miklas P.N."/>
            <person name="Osorno J.M."/>
            <person name="Rodrigues J."/>
            <person name="Thareau V."/>
            <person name="Urrea C.A."/>
            <person name="Wang M."/>
            <person name="Yu Y."/>
            <person name="Zhang M."/>
            <person name="Wing R.A."/>
            <person name="Cregan P.B."/>
            <person name="Rokhsar D.S."/>
            <person name="Jackson S.A."/>
        </authorList>
    </citation>
    <scope>NUCLEOTIDE SEQUENCE [LARGE SCALE GENOMIC DNA]</scope>
    <source>
        <strain evidence="2">cv. G19833</strain>
    </source>
</reference>
<dbReference type="OrthoDB" id="10377212at2759"/>
<dbReference type="EMBL" id="CM002298">
    <property type="protein sequence ID" value="ESW04177.1"/>
    <property type="molecule type" value="Genomic_DNA"/>
</dbReference>
<dbReference type="Proteomes" id="UP000000226">
    <property type="component" value="Chromosome 11"/>
</dbReference>
<proteinExistence type="predicted"/>
<dbReference type="AlphaFoldDB" id="V7AF33"/>
<dbReference type="Gramene" id="ESW04177">
    <property type="protein sequence ID" value="ESW04177"/>
    <property type="gene ID" value="PHAVU_011G073000g"/>
</dbReference>
<organism evidence="1 2">
    <name type="scientific">Phaseolus vulgaris</name>
    <name type="common">Kidney bean</name>
    <name type="synonym">French bean</name>
    <dbReference type="NCBI Taxonomy" id="3885"/>
    <lineage>
        <taxon>Eukaryota</taxon>
        <taxon>Viridiplantae</taxon>
        <taxon>Streptophyta</taxon>
        <taxon>Embryophyta</taxon>
        <taxon>Tracheophyta</taxon>
        <taxon>Spermatophyta</taxon>
        <taxon>Magnoliopsida</taxon>
        <taxon>eudicotyledons</taxon>
        <taxon>Gunneridae</taxon>
        <taxon>Pentapetalae</taxon>
        <taxon>rosids</taxon>
        <taxon>fabids</taxon>
        <taxon>Fabales</taxon>
        <taxon>Fabaceae</taxon>
        <taxon>Papilionoideae</taxon>
        <taxon>50 kb inversion clade</taxon>
        <taxon>NPAAA clade</taxon>
        <taxon>indigoferoid/millettioid clade</taxon>
        <taxon>Phaseoleae</taxon>
        <taxon>Phaseolus</taxon>
    </lineage>
</organism>
<name>V7AF33_PHAVU</name>
<gene>
    <name evidence="1" type="ORF">PHAVU_011G073000g</name>
</gene>
<sequence length="70" mass="8299">MYCIVRHIQIKVQWLCESKSFDQMDYSFVEGKWMVGVIDEVRMPLTENDLNPILIEIKTHSRDTLPSELQ</sequence>
<accession>V7AF33</accession>